<protein>
    <submittedName>
        <fullName evidence="1">Uncharacterized protein</fullName>
    </submittedName>
</protein>
<name>A0AA38LV23_9TREE</name>
<gene>
    <name evidence="1" type="ORF">MKK02DRAFT_45410</name>
</gene>
<sequence>MLPILSESAQWVLSPLTSRQTERDEDLQYDFAHDAWAVARRLVLLDRGLDYLASACQGLAVLPDTSTPSVDVGIVRSQLSRTLASDHPQVVVSAAITGFGETRPSDLDKIRINHNTIKLGAKAFRDGSLDIGPYGPEGKGSYNRHVLFAATILAHETVLRALCVMGDSERAPVVSAETLAWGWEVHIFGGKLVAEEMGENNLNSCTGSTFPGDIFYLALEDTKDHATIRSTKWFPTENVHRKPYWDTHLPILTEWRPDDESANTPERGLRLDRLAGPSLGRGDATRRDWACGVMAGDFS</sequence>
<organism evidence="1 2">
    <name type="scientific">Dioszegia hungarica</name>
    <dbReference type="NCBI Taxonomy" id="4972"/>
    <lineage>
        <taxon>Eukaryota</taxon>
        <taxon>Fungi</taxon>
        <taxon>Dikarya</taxon>
        <taxon>Basidiomycota</taxon>
        <taxon>Agaricomycotina</taxon>
        <taxon>Tremellomycetes</taxon>
        <taxon>Tremellales</taxon>
        <taxon>Bulleribasidiaceae</taxon>
        <taxon>Dioszegia</taxon>
    </lineage>
</organism>
<evidence type="ECO:0000313" key="1">
    <source>
        <dbReference type="EMBL" id="KAI9636705.1"/>
    </source>
</evidence>
<proteinExistence type="predicted"/>
<dbReference type="GeneID" id="77732607"/>
<dbReference type="AlphaFoldDB" id="A0AA38LV23"/>
<dbReference type="Proteomes" id="UP001164286">
    <property type="component" value="Unassembled WGS sequence"/>
</dbReference>
<evidence type="ECO:0000313" key="2">
    <source>
        <dbReference type="Proteomes" id="UP001164286"/>
    </source>
</evidence>
<keyword evidence="2" id="KW-1185">Reference proteome</keyword>
<reference evidence="1" key="1">
    <citation type="journal article" date="2022" name="G3 (Bethesda)">
        <title>High quality genome of the basidiomycete yeast Dioszegia hungarica PDD-24b-2 isolated from cloud water.</title>
        <authorList>
            <person name="Jarrige D."/>
            <person name="Haridas S."/>
            <person name="Bleykasten-Grosshans C."/>
            <person name="Joly M."/>
            <person name="Nadalig T."/>
            <person name="Sancelme M."/>
            <person name="Vuilleumier S."/>
            <person name="Grigoriev I.V."/>
            <person name="Amato P."/>
            <person name="Bringel F."/>
        </authorList>
    </citation>
    <scope>NUCLEOTIDE SEQUENCE</scope>
    <source>
        <strain evidence="1">PDD-24b-2</strain>
    </source>
</reference>
<comment type="caution">
    <text evidence="1">The sequence shown here is derived from an EMBL/GenBank/DDBJ whole genome shotgun (WGS) entry which is preliminary data.</text>
</comment>
<dbReference type="RefSeq" id="XP_052946482.1">
    <property type="nucleotide sequence ID" value="XM_053093402.1"/>
</dbReference>
<accession>A0AA38LV23</accession>
<dbReference type="EMBL" id="JAKWFO010000005">
    <property type="protein sequence ID" value="KAI9636705.1"/>
    <property type="molecule type" value="Genomic_DNA"/>
</dbReference>